<evidence type="ECO:0000259" key="1">
    <source>
        <dbReference type="Pfam" id="PF01370"/>
    </source>
</evidence>
<dbReference type="RefSeq" id="WP_072339432.1">
    <property type="nucleotide sequence ID" value="NZ_FPKU01000001.1"/>
</dbReference>
<feature type="domain" description="Capsular polysaccharide assembling protein CapF C-terminal" evidence="2">
    <location>
        <begin position="254"/>
        <end position="364"/>
    </location>
</feature>
<dbReference type="Gene3D" id="3.40.50.720">
    <property type="entry name" value="NAD(P)-binding Rossmann-like Domain"/>
    <property type="match status" value="1"/>
</dbReference>
<dbReference type="EMBL" id="FPKU01000001">
    <property type="protein sequence ID" value="SFZ82197.1"/>
    <property type="molecule type" value="Genomic_DNA"/>
</dbReference>
<dbReference type="AlphaFoldDB" id="A0A1K2HUP1"/>
<evidence type="ECO:0000259" key="2">
    <source>
        <dbReference type="Pfam" id="PF14667"/>
    </source>
</evidence>
<name>A0A1K2HUP1_9HYPH</name>
<dbReference type="InterPro" id="IPR050177">
    <property type="entry name" value="Lipid_A_modif_metabolic_enz"/>
</dbReference>
<sequence>MSAAVLRVGVTGAGGFIGSNLMLALSERGVEAVGIPHKADDAQLSDLFSGVDLVVHLAGVNRPADPAEFWSGNVVFTQRIVDALAGQGRIVPLVLASSIQAARDTPYGRSKRDAEDIVRAYGLRTGAPVHVLRLPNVFGKWCRPDYNSVVATFCHNIARGLPVRIDDPAAEIGLLYIDDLIDAFVSIATSGQSAAPGPVHRITIGSLADQIRAFRDSRTSLVTAPVGSGLVRALHATYLSYVPPQNFAYPLRAHEDQRGLFAEFLKTGDSGQVSVFTALPGVTRGGHYHHSKTEKFLVVQGQARFRFRHMVSGETHALETSSDQLQVVETVPGWSHDVTNIGPDQLIVVLWANELFDPARPDTIAAPLR</sequence>
<dbReference type="NCBIfam" id="NF047837">
    <property type="entry name" value="UDPAcbARedWbcJ"/>
    <property type="match status" value="1"/>
</dbReference>
<dbReference type="InterPro" id="IPR029303">
    <property type="entry name" value="CapF_C"/>
</dbReference>
<dbReference type="Pfam" id="PF01370">
    <property type="entry name" value="Epimerase"/>
    <property type="match status" value="1"/>
</dbReference>
<keyword evidence="4" id="KW-1185">Reference proteome</keyword>
<dbReference type="InterPro" id="IPR011051">
    <property type="entry name" value="RmlC_Cupin_sf"/>
</dbReference>
<dbReference type="InterPro" id="IPR036291">
    <property type="entry name" value="NAD(P)-bd_dom_sf"/>
</dbReference>
<proteinExistence type="predicted"/>
<organism evidence="3 4">
    <name type="scientific">Devosia enhydra</name>
    <dbReference type="NCBI Taxonomy" id="665118"/>
    <lineage>
        <taxon>Bacteria</taxon>
        <taxon>Pseudomonadati</taxon>
        <taxon>Pseudomonadota</taxon>
        <taxon>Alphaproteobacteria</taxon>
        <taxon>Hyphomicrobiales</taxon>
        <taxon>Devosiaceae</taxon>
        <taxon>Devosia</taxon>
    </lineage>
</organism>
<dbReference type="Gene3D" id="2.60.120.10">
    <property type="entry name" value="Jelly Rolls"/>
    <property type="match status" value="1"/>
</dbReference>
<evidence type="ECO:0000313" key="3">
    <source>
        <dbReference type="EMBL" id="SFZ82197.1"/>
    </source>
</evidence>
<dbReference type="PANTHER" id="PTHR43245">
    <property type="entry name" value="BIFUNCTIONAL POLYMYXIN RESISTANCE PROTEIN ARNA"/>
    <property type="match status" value="1"/>
</dbReference>
<dbReference type="PANTHER" id="PTHR43245:SF55">
    <property type="entry name" value="NAD(P)-BINDING DOMAIN-CONTAINING PROTEIN"/>
    <property type="match status" value="1"/>
</dbReference>
<feature type="domain" description="NAD-dependent epimerase/dehydratase" evidence="1">
    <location>
        <begin position="10"/>
        <end position="196"/>
    </location>
</feature>
<accession>A0A1K2HUP1</accession>
<dbReference type="InterPro" id="IPR001509">
    <property type="entry name" value="Epimerase_deHydtase"/>
</dbReference>
<dbReference type="Proteomes" id="UP000183447">
    <property type="component" value="Unassembled WGS sequence"/>
</dbReference>
<dbReference type="OrthoDB" id="9795501at2"/>
<dbReference type="SUPFAM" id="SSF51182">
    <property type="entry name" value="RmlC-like cupins"/>
    <property type="match status" value="1"/>
</dbReference>
<dbReference type="STRING" id="665118.SAMN02983003_0933"/>
<evidence type="ECO:0000313" key="4">
    <source>
        <dbReference type="Proteomes" id="UP000183447"/>
    </source>
</evidence>
<dbReference type="CDD" id="cd07007">
    <property type="entry name" value="cupin_CapF-like_C"/>
    <property type="match status" value="1"/>
</dbReference>
<dbReference type="SUPFAM" id="SSF51735">
    <property type="entry name" value="NAD(P)-binding Rossmann-fold domains"/>
    <property type="match status" value="1"/>
</dbReference>
<dbReference type="Pfam" id="PF14667">
    <property type="entry name" value="Polysacc_synt_C"/>
    <property type="match status" value="1"/>
</dbReference>
<dbReference type="InterPro" id="IPR014710">
    <property type="entry name" value="RmlC-like_jellyroll"/>
</dbReference>
<gene>
    <name evidence="3" type="ORF">SAMN02983003_0933</name>
</gene>
<reference evidence="3 4" key="1">
    <citation type="submission" date="2016-11" db="EMBL/GenBank/DDBJ databases">
        <authorList>
            <person name="Jaros S."/>
            <person name="Januszkiewicz K."/>
            <person name="Wedrychowicz H."/>
        </authorList>
    </citation>
    <scope>NUCLEOTIDE SEQUENCE [LARGE SCALE GENOMIC DNA]</scope>
    <source>
        <strain evidence="3 4">ATCC 23634</strain>
    </source>
</reference>
<protein>
    <submittedName>
        <fullName evidence="3">UDP-2-acetamido-2,6-beta-L-arabino-hexul-4-ose reductase</fullName>
    </submittedName>
</protein>